<dbReference type="AlphaFoldDB" id="A0A6M3KUY4"/>
<evidence type="ECO:0000313" key="1">
    <source>
        <dbReference type="EMBL" id="QJA85381.1"/>
    </source>
</evidence>
<reference evidence="1" key="1">
    <citation type="submission" date="2020-03" db="EMBL/GenBank/DDBJ databases">
        <title>The deep terrestrial virosphere.</title>
        <authorList>
            <person name="Holmfeldt K."/>
            <person name="Nilsson E."/>
            <person name="Simone D."/>
            <person name="Lopez-Fernandez M."/>
            <person name="Wu X."/>
            <person name="de Brujin I."/>
            <person name="Lundin D."/>
            <person name="Andersson A."/>
            <person name="Bertilsson S."/>
            <person name="Dopson M."/>
        </authorList>
    </citation>
    <scope>NUCLEOTIDE SEQUENCE</scope>
    <source>
        <strain evidence="1">MM415B02229</strain>
    </source>
</reference>
<name>A0A6M3KUY4_9ZZZZ</name>
<gene>
    <name evidence="1" type="ORF">MM415B02229_0019</name>
</gene>
<organism evidence="1">
    <name type="scientific">viral metagenome</name>
    <dbReference type="NCBI Taxonomy" id="1070528"/>
    <lineage>
        <taxon>unclassified sequences</taxon>
        <taxon>metagenomes</taxon>
        <taxon>organismal metagenomes</taxon>
    </lineage>
</organism>
<dbReference type="EMBL" id="MT142570">
    <property type="protein sequence ID" value="QJA85381.1"/>
    <property type="molecule type" value="Genomic_DNA"/>
</dbReference>
<accession>A0A6M3KUY4</accession>
<sequence length="112" mass="13190">MSYVWSKGRDRMSVHKVSLYEMYLIGDKPAEKNQRFDLLKRYLRSIINKGRVPLNARIIEHFDFLRAGYITMCYGKCYYIGRKTVNKPGLRHDSRKKYIECQVHVASATSPL</sequence>
<protein>
    <submittedName>
        <fullName evidence="1">Uncharacterized protein</fullName>
    </submittedName>
</protein>
<proteinExistence type="predicted"/>